<evidence type="ECO:0000256" key="2">
    <source>
        <dbReference type="ARBA" id="ARBA00022862"/>
    </source>
</evidence>
<accession>A0A177B9Y1</accession>
<keyword evidence="3 6" id="KW-0560">Oxidoreductase</keyword>
<dbReference type="PROSITE" id="PS51352">
    <property type="entry name" value="THIOREDOXIN_2"/>
    <property type="match status" value="1"/>
</dbReference>
<comment type="caution">
    <text evidence="9">The sequence shown here is derived from an EMBL/GenBank/DDBJ whole genome shotgun (WGS) entry which is preliminary data.</text>
</comment>
<feature type="active site" description="Cysteine sulfenic acid (-SOH) intermediate; for peroxidase activity" evidence="7">
    <location>
        <position position="43"/>
    </location>
</feature>
<dbReference type="InterPro" id="IPR036249">
    <property type="entry name" value="Thioredoxin-like_sf"/>
</dbReference>
<organism evidence="9 10">
    <name type="scientific">Intoshia linei</name>
    <dbReference type="NCBI Taxonomy" id="1819745"/>
    <lineage>
        <taxon>Eukaryota</taxon>
        <taxon>Metazoa</taxon>
        <taxon>Spiralia</taxon>
        <taxon>Lophotrochozoa</taxon>
        <taxon>Mesozoa</taxon>
        <taxon>Orthonectida</taxon>
        <taxon>Rhopaluridae</taxon>
        <taxon>Intoshia</taxon>
    </lineage>
</organism>
<sequence length="218" mass="24878">MILGDKIENFDLKTTGGDYKLYDHVENGWFAIFSHPADFTPVCTTELARLHDLSHKFFEKKVKVLALSIDSVEKHKEWIKDIQCVSDNKGELAYHIIADESRHIATKLGMLDPVEKSKNGMPLTCRAAFIFGPDKSLKLSILYPATTGRNFDEILRTIDSLQLTHNSKLATPVDWKSGDECILHPAISETKANKNYTGYRTVSLQSEKKYLRYYDYTK</sequence>
<evidence type="ECO:0000256" key="7">
    <source>
        <dbReference type="PIRSR" id="PIRSR000239-1"/>
    </source>
</evidence>
<evidence type="ECO:0000259" key="8">
    <source>
        <dbReference type="PROSITE" id="PS51352"/>
    </source>
</evidence>
<dbReference type="PIRSF" id="PIRSF000239">
    <property type="entry name" value="AHPC"/>
    <property type="match status" value="1"/>
</dbReference>
<dbReference type="Gene3D" id="3.40.30.10">
    <property type="entry name" value="Glutaredoxin"/>
    <property type="match status" value="1"/>
</dbReference>
<evidence type="ECO:0000256" key="3">
    <source>
        <dbReference type="ARBA" id="ARBA00023002"/>
    </source>
</evidence>
<dbReference type="Pfam" id="PF00578">
    <property type="entry name" value="AhpC-TSA"/>
    <property type="match status" value="1"/>
</dbReference>
<keyword evidence="1 6" id="KW-0575">Peroxidase</keyword>
<dbReference type="FunFam" id="3.40.30.10:FF:000011">
    <property type="entry name" value="Peroxiredoxin PRX1"/>
    <property type="match status" value="1"/>
</dbReference>
<evidence type="ECO:0000313" key="10">
    <source>
        <dbReference type="Proteomes" id="UP000078046"/>
    </source>
</evidence>
<evidence type="ECO:0000256" key="5">
    <source>
        <dbReference type="ARBA" id="ARBA00025719"/>
    </source>
</evidence>
<dbReference type="Proteomes" id="UP000078046">
    <property type="component" value="Unassembled WGS sequence"/>
</dbReference>
<dbReference type="AlphaFoldDB" id="A0A177B9Y1"/>
<dbReference type="GO" id="GO:0051920">
    <property type="term" value="F:peroxiredoxin activity"/>
    <property type="evidence" value="ECO:0007669"/>
    <property type="project" value="InterPro"/>
</dbReference>
<evidence type="ECO:0000256" key="4">
    <source>
        <dbReference type="ARBA" id="ARBA00023284"/>
    </source>
</evidence>
<evidence type="ECO:0000313" key="9">
    <source>
        <dbReference type="EMBL" id="OAF71119.1"/>
    </source>
</evidence>
<dbReference type="EMBL" id="LWCA01000078">
    <property type="protein sequence ID" value="OAF71119.1"/>
    <property type="molecule type" value="Genomic_DNA"/>
</dbReference>
<dbReference type="InterPro" id="IPR024706">
    <property type="entry name" value="Peroxiredoxin_AhpC-typ"/>
</dbReference>
<keyword evidence="10" id="KW-1185">Reference proteome</keyword>
<evidence type="ECO:0000256" key="6">
    <source>
        <dbReference type="PIRNR" id="PIRNR000239"/>
    </source>
</evidence>
<protein>
    <recommendedName>
        <fullName evidence="8">Thioredoxin domain-containing protein</fullName>
    </recommendedName>
</protein>
<proteinExistence type="inferred from homology"/>
<dbReference type="GO" id="GO:0005829">
    <property type="term" value="C:cytosol"/>
    <property type="evidence" value="ECO:0007669"/>
    <property type="project" value="TreeGrafter"/>
</dbReference>
<evidence type="ECO:0000256" key="1">
    <source>
        <dbReference type="ARBA" id="ARBA00022559"/>
    </source>
</evidence>
<keyword evidence="4 6" id="KW-0676">Redox-active center</keyword>
<dbReference type="PANTHER" id="PTHR43503:SF4">
    <property type="entry name" value="PEROXIREDOXIN-6"/>
    <property type="match status" value="1"/>
</dbReference>
<dbReference type="InterPro" id="IPR013766">
    <property type="entry name" value="Thioredoxin_domain"/>
</dbReference>
<dbReference type="InterPro" id="IPR019479">
    <property type="entry name" value="Peroxiredoxin_C"/>
</dbReference>
<comment type="similarity">
    <text evidence="5">Belongs to the peroxiredoxin family. Prx6 subfamily.</text>
</comment>
<dbReference type="SUPFAM" id="SSF52833">
    <property type="entry name" value="Thioredoxin-like"/>
    <property type="match status" value="1"/>
</dbReference>
<name>A0A177B9Y1_9BILA</name>
<dbReference type="OrthoDB" id="2996783at2759"/>
<gene>
    <name evidence="9" type="ORF">A3Q56_01104</name>
</gene>
<dbReference type="Gene3D" id="3.30.1020.10">
    <property type="entry name" value="Antioxidant, Horf6, Chain A, domain2"/>
    <property type="match status" value="1"/>
</dbReference>
<dbReference type="GO" id="GO:0005739">
    <property type="term" value="C:mitochondrion"/>
    <property type="evidence" value="ECO:0007669"/>
    <property type="project" value="TreeGrafter"/>
</dbReference>
<dbReference type="Pfam" id="PF10417">
    <property type="entry name" value="1-cysPrx_C"/>
    <property type="match status" value="1"/>
</dbReference>
<feature type="domain" description="Thioredoxin" evidence="8">
    <location>
        <begin position="1"/>
        <end position="163"/>
    </location>
</feature>
<dbReference type="PANTHER" id="PTHR43503">
    <property type="entry name" value="MCG48959-RELATED"/>
    <property type="match status" value="1"/>
</dbReference>
<comment type="function">
    <text evidence="6">Thiol-specific peroxidase that catalyzes the reduction of hydrogen peroxide and organic hydroperoxides to water and alcohols, respectively.</text>
</comment>
<reference evidence="9 10" key="1">
    <citation type="submission" date="2016-04" db="EMBL/GenBank/DDBJ databases">
        <title>The genome of Intoshia linei affirms orthonectids as highly simplified spiralians.</title>
        <authorList>
            <person name="Mikhailov K.V."/>
            <person name="Slusarev G.S."/>
            <person name="Nikitin M.A."/>
            <person name="Logacheva M.D."/>
            <person name="Penin A."/>
            <person name="Aleoshin V."/>
            <person name="Panchin Y.V."/>
        </authorList>
    </citation>
    <scope>NUCLEOTIDE SEQUENCE [LARGE SCALE GENOMIC DNA]</scope>
    <source>
        <strain evidence="9">Intl2013</strain>
        <tissue evidence="9">Whole animal</tissue>
    </source>
</reference>
<dbReference type="GO" id="GO:0045454">
    <property type="term" value="P:cell redox homeostasis"/>
    <property type="evidence" value="ECO:0007669"/>
    <property type="project" value="TreeGrafter"/>
</dbReference>
<keyword evidence="2 6" id="KW-0049">Antioxidant</keyword>
<dbReference type="InterPro" id="IPR000866">
    <property type="entry name" value="AhpC/TSA"/>
</dbReference>
<dbReference type="FunFam" id="3.30.1020.10:FF:000001">
    <property type="entry name" value="1-Cys peroxiredoxin"/>
    <property type="match status" value="1"/>
</dbReference>